<keyword evidence="3" id="KW-1185">Reference proteome</keyword>
<feature type="compositionally biased region" description="Low complexity" evidence="1">
    <location>
        <begin position="60"/>
        <end position="89"/>
    </location>
</feature>
<dbReference type="InterPro" id="IPR013785">
    <property type="entry name" value="Aldolase_TIM"/>
</dbReference>
<sequence length="99" mass="10012">MVPAVAAVVARTRTLFCVPVAARAPREMAAEVAAATALDTNVTELQLDRLSGFAPRGTYPSSSPSHARSRPSASVVATPSLPPSASTLPKGPTGKPSGC</sequence>
<gene>
    <name evidence="2" type="ORF">E2562_022057</name>
</gene>
<accession>A0A6G1ENL0</accession>
<dbReference type="Proteomes" id="UP000479710">
    <property type="component" value="Unassembled WGS sequence"/>
</dbReference>
<proteinExistence type="predicted"/>
<protein>
    <submittedName>
        <fullName evidence="2">Uncharacterized protein</fullName>
    </submittedName>
</protein>
<comment type="caution">
    <text evidence="2">The sequence shown here is derived from an EMBL/GenBank/DDBJ whole genome shotgun (WGS) entry which is preliminary data.</text>
</comment>
<reference evidence="2 3" key="1">
    <citation type="submission" date="2019-11" db="EMBL/GenBank/DDBJ databases">
        <title>Whole genome sequence of Oryza granulata.</title>
        <authorList>
            <person name="Li W."/>
        </authorList>
    </citation>
    <scope>NUCLEOTIDE SEQUENCE [LARGE SCALE GENOMIC DNA]</scope>
    <source>
        <strain evidence="3">cv. Menghai</strain>
        <tissue evidence="2">Leaf</tissue>
    </source>
</reference>
<feature type="region of interest" description="Disordered" evidence="1">
    <location>
        <begin position="52"/>
        <end position="99"/>
    </location>
</feature>
<dbReference type="Gene3D" id="3.20.20.70">
    <property type="entry name" value="Aldolase class I"/>
    <property type="match status" value="1"/>
</dbReference>
<organism evidence="2 3">
    <name type="scientific">Oryza meyeriana var. granulata</name>
    <dbReference type="NCBI Taxonomy" id="110450"/>
    <lineage>
        <taxon>Eukaryota</taxon>
        <taxon>Viridiplantae</taxon>
        <taxon>Streptophyta</taxon>
        <taxon>Embryophyta</taxon>
        <taxon>Tracheophyta</taxon>
        <taxon>Spermatophyta</taxon>
        <taxon>Magnoliopsida</taxon>
        <taxon>Liliopsida</taxon>
        <taxon>Poales</taxon>
        <taxon>Poaceae</taxon>
        <taxon>BOP clade</taxon>
        <taxon>Oryzoideae</taxon>
        <taxon>Oryzeae</taxon>
        <taxon>Oryzinae</taxon>
        <taxon>Oryza</taxon>
        <taxon>Oryza meyeriana</taxon>
    </lineage>
</organism>
<evidence type="ECO:0000313" key="2">
    <source>
        <dbReference type="EMBL" id="KAF0926228.1"/>
    </source>
</evidence>
<evidence type="ECO:0000256" key="1">
    <source>
        <dbReference type="SAM" id="MobiDB-lite"/>
    </source>
</evidence>
<dbReference type="AlphaFoldDB" id="A0A6G1ENL0"/>
<dbReference type="EMBL" id="SPHZ02000003">
    <property type="protein sequence ID" value="KAF0926228.1"/>
    <property type="molecule type" value="Genomic_DNA"/>
</dbReference>
<name>A0A6G1ENL0_9ORYZ</name>
<evidence type="ECO:0000313" key="3">
    <source>
        <dbReference type="Proteomes" id="UP000479710"/>
    </source>
</evidence>